<dbReference type="RefSeq" id="WP_289215737.1">
    <property type="nucleotide sequence ID" value="NZ_JAPVRC010000004.1"/>
</dbReference>
<organism evidence="2 3">
    <name type="scientific">Halobacillus campisalis</name>
    <dbReference type="NCBI Taxonomy" id="435909"/>
    <lineage>
        <taxon>Bacteria</taxon>
        <taxon>Bacillati</taxon>
        <taxon>Bacillota</taxon>
        <taxon>Bacilli</taxon>
        <taxon>Bacillales</taxon>
        <taxon>Bacillaceae</taxon>
        <taxon>Halobacillus</taxon>
    </lineage>
</organism>
<feature type="transmembrane region" description="Helical" evidence="1">
    <location>
        <begin position="199"/>
        <end position="218"/>
    </location>
</feature>
<dbReference type="InterPro" id="IPR006938">
    <property type="entry name" value="DUF624"/>
</dbReference>
<evidence type="ECO:0000313" key="3">
    <source>
        <dbReference type="Proteomes" id="UP001596494"/>
    </source>
</evidence>
<protein>
    <submittedName>
        <fullName evidence="2">YesL family protein</fullName>
    </submittedName>
</protein>
<keyword evidence="1" id="KW-1133">Transmembrane helix</keyword>
<dbReference type="Pfam" id="PF04854">
    <property type="entry name" value="DUF624"/>
    <property type="match status" value="1"/>
</dbReference>
<evidence type="ECO:0000256" key="1">
    <source>
        <dbReference type="SAM" id="Phobius"/>
    </source>
</evidence>
<feature type="transmembrane region" description="Helical" evidence="1">
    <location>
        <begin position="28"/>
        <end position="45"/>
    </location>
</feature>
<evidence type="ECO:0000313" key="2">
    <source>
        <dbReference type="EMBL" id="MFC7321794.1"/>
    </source>
</evidence>
<feature type="transmembrane region" description="Helical" evidence="1">
    <location>
        <begin position="169"/>
        <end position="193"/>
    </location>
</feature>
<dbReference type="EMBL" id="JBHTBY010000011">
    <property type="protein sequence ID" value="MFC7321794.1"/>
    <property type="molecule type" value="Genomic_DNA"/>
</dbReference>
<proteinExistence type="predicted"/>
<accession>A0ABW2K6R3</accession>
<keyword evidence="1" id="KW-0472">Membrane</keyword>
<keyword evidence="3" id="KW-1185">Reference proteome</keyword>
<dbReference type="Proteomes" id="UP001596494">
    <property type="component" value="Unassembled WGS sequence"/>
</dbReference>
<reference evidence="3" key="1">
    <citation type="journal article" date="2019" name="Int. J. Syst. Evol. Microbiol.">
        <title>The Global Catalogue of Microorganisms (GCM) 10K type strain sequencing project: providing services to taxonomists for standard genome sequencing and annotation.</title>
        <authorList>
            <consortium name="The Broad Institute Genomics Platform"/>
            <consortium name="The Broad Institute Genome Sequencing Center for Infectious Disease"/>
            <person name="Wu L."/>
            <person name="Ma J."/>
        </authorList>
    </citation>
    <scope>NUCLEOTIDE SEQUENCE [LARGE SCALE GENOMIC DNA]</scope>
    <source>
        <strain evidence="3">CCUG 73951</strain>
    </source>
</reference>
<gene>
    <name evidence="2" type="ORF">ACFQMN_12980</name>
</gene>
<name>A0ABW2K6R3_9BACI</name>
<keyword evidence="1" id="KW-0812">Transmembrane</keyword>
<feature type="transmembrane region" description="Helical" evidence="1">
    <location>
        <begin position="51"/>
        <end position="75"/>
    </location>
</feature>
<feature type="transmembrane region" description="Helical" evidence="1">
    <location>
        <begin position="105"/>
        <end position="125"/>
    </location>
</feature>
<sequence>MANRSGFMGGFYVVSEWITRFTLGNMQWALFNLPVGLLLLSLLYIETNEMIAYLLVPLACIAPFVFFPATTALFAKAREWVRKEEEGLIEYSYLKHYKDNYVQSMFGGIIFVVLWGVLAADVYYFSSRNTFLMNAFLVMGILLFVFTINFFNVLVHYDIKLRASFKQAFLMTIGSPLLFLTIVISSGIILYISLYIFPLLIPLFTGSLVAFLAFSAFYRLHLKVASKT</sequence>
<comment type="caution">
    <text evidence="2">The sequence shown here is derived from an EMBL/GenBank/DDBJ whole genome shotgun (WGS) entry which is preliminary data.</text>
</comment>
<feature type="transmembrane region" description="Helical" evidence="1">
    <location>
        <begin position="131"/>
        <end position="157"/>
    </location>
</feature>